<gene>
    <name evidence="1" type="ORF">RHMOL_Rhmol10G0015100</name>
</gene>
<keyword evidence="2" id="KW-1185">Reference proteome</keyword>
<accession>A0ACC0LXW3</accession>
<proteinExistence type="predicted"/>
<evidence type="ECO:0000313" key="2">
    <source>
        <dbReference type="Proteomes" id="UP001062846"/>
    </source>
</evidence>
<name>A0ACC0LXW3_RHOML</name>
<sequence>MTFVWTITIPKVCDILLFLFRLTISQPYRSTGTMENAVVLLCKRGDVSCGVLLERTLSFQSLMTKLCAKWKDLTEGSFSLSFSVAGHPQCLLECDEDLCVLYALTLSSRTEFVDVAVVKDLVDTSMVSTVVDVCSSSGDVGCDQLVLLDCVGTQVDLPPSFSDNNKSKVLKSAGWCTAIVGVGQVFVDGAVGFRDALSMYSLFHGFKYVYAKNDAQTVKAVCLERHTSKECNWIVKAKLEMPSGYFVIKQFVGEHTCGDASLSYSSSRSTSSFVSRLVSEDMRSDESKRPVEVMKDMKKDYGVEITYRRAWMAVKKARAHVYGDYMESFKELSWYVGAFRASNPDSMCVLERHDSDHFKRMFLGFAACKYGFTFCRPILFVDSTFLKSTHNGCLLSACAKDGNQGLYPLCLAVVDSENYENWHWFMEQLKDFLEDGRVLVFVSDRHDGLLQAVKQIFPSSPHSHCLVHLKENLKKRFGGLDNSKKKYLLNLFNLCAYAPTVREFEKLMNKLKKEGGVKVSAFLDTLDNEHWCHAYFPGKRYGELSSNLVECFNNWIKKERSLPITLLFDKIRLKIMEQLSARRSISMKWKGVICPIMEKKFKGLFNVSKTWAISRSSDDLYEVRCDPSVSVNIASRSCSCGEWQINSFPCAHAFCALKRAGKNLNDYVDHYYSVHAFQNTYSKSINPVPTIWKDVTVGSDGNVLLPPLCNKRPPGRPRTERIPSTGVKTRKITCGRCGQVGRHNRARCKEPLEH</sequence>
<evidence type="ECO:0000313" key="1">
    <source>
        <dbReference type="EMBL" id="KAI8533490.1"/>
    </source>
</evidence>
<dbReference type="EMBL" id="CM046397">
    <property type="protein sequence ID" value="KAI8533490.1"/>
    <property type="molecule type" value="Genomic_DNA"/>
</dbReference>
<protein>
    <submittedName>
        <fullName evidence="1">Uncharacterized protein</fullName>
    </submittedName>
</protein>
<comment type="caution">
    <text evidence="1">The sequence shown here is derived from an EMBL/GenBank/DDBJ whole genome shotgun (WGS) entry which is preliminary data.</text>
</comment>
<reference evidence="1" key="1">
    <citation type="submission" date="2022-02" db="EMBL/GenBank/DDBJ databases">
        <title>Plant Genome Project.</title>
        <authorList>
            <person name="Zhang R.-G."/>
        </authorList>
    </citation>
    <scope>NUCLEOTIDE SEQUENCE</scope>
    <source>
        <strain evidence="1">AT1</strain>
    </source>
</reference>
<dbReference type="Proteomes" id="UP001062846">
    <property type="component" value="Chromosome 10"/>
</dbReference>
<organism evidence="1 2">
    <name type="scientific">Rhododendron molle</name>
    <name type="common">Chinese azalea</name>
    <name type="synonym">Azalea mollis</name>
    <dbReference type="NCBI Taxonomy" id="49168"/>
    <lineage>
        <taxon>Eukaryota</taxon>
        <taxon>Viridiplantae</taxon>
        <taxon>Streptophyta</taxon>
        <taxon>Embryophyta</taxon>
        <taxon>Tracheophyta</taxon>
        <taxon>Spermatophyta</taxon>
        <taxon>Magnoliopsida</taxon>
        <taxon>eudicotyledons</taxon>
        <taxon>Gunneridae</taxon>
        <taxon>Pentapetalae</taxon>
        <taxon>asterids</taxon>
        <taxon>Ericales</taxon>
        <taxon>Ericaceae</taxon>
        <taxon>Ericoideae</taxon>
        <taxon>Rhodoreae</taxon>
        <taxon>Rhododendron</taxon>
    </lineage>
</organism>